<organism evidence="7 9">
    <name type="scientific">Mesotoga infera</name>
    <dbReference type="NCBI Taxonomy" id="1236046"/>
    <lineage>
        <taxon>Bacteria</taxon>
        <taxon>Thermotogati</taxon>
        <taxon>Thermotogota</taxon>
        <taxon>Thermotogae</taxon>
        <taxon>Kosmotogales</taxon>
        <taxon>Kosmotogaceae</taxon>
        <taxon>Mesotoga</taxon>
    </lineage>
</organism>
<dbReference type="Gene3D" id="3.40.50.150">
    <property type="entry name" value="Vaccinia Virus protein VP39"/>
    <property type="match status" value="1"/>
</dbReference>
<feature type="domain" description="RNA-binding S4" evidence="4">
    <location>
        <begin position="5"/>
        <end position="72"/>
    </location>
</feature>
<evidence type="ECO:0000313" key="8">
    <source>
        <dbReference type="Proteomes" id="UP000054260"/>
    </source>
</evidence>
<dbReference type="Gene3D" id="3.10.290.10">
    <property type="entry name" value="RNA-binding S4 domain"/>
    <property type="match status" value="1"/>
</dbReference>
<dbReference type="Pfam" id="PF01728">
    <property type="entry name" value="FtsJ"/>
    <property type="match status" value="1"/>
</dbReference>
<dbReference type="PROSITE" id="PS50889">
    <property type="entry name" value="S4"/>
    <property type="match status" value="1"/>
</dbReference>
<dbReference type="InterPro" id="IPR029063">
    <property type="entry name" value="SAM-dependent_MTases_sf"/>
</dbReference>
<dbReference type="EMBL" id="LGGH01000024">
    <property type="protein sequence ID" value="KUK68276.1"/>
    <property type="molecule type" value="Genomic_DNA"/>
</dbReference>
<dbReference type="CDD" id="cd02440">
    <property type="entry name" value="AdoMet_MTases"/>
    <property type="match status" value="1"/>
</dbReference>
<dbReference type="InterPro" id="IPR002877">
    <property type="entry name" value="RNA_MeTrfase_FtsJ_dom"/>
</dbReference>
<reference evidence="8 9" key="2">
    <citation type="journal article" date="2015" name="MBio">
        <title>Genome-Resolved Metagenomic Analysis Reveals Roles for Candidate Phyla and Other Microbial Community Members in Biogeochemical Transformations in Oil Reservoirs.</title>
        <authorList>
            <person name="Hu P."/>
            <person name="Tom L."/>
            <person name="Singh A."/>
            <person name="Thomas B.C."/>
            <person name="Baker B.J."/>
            <person name="Piceno Y.M."/>
            <person name="Andersen G.L."/>
            <person name="Banfield J.F."/>
        </authorList>
    </citation>
    <scope>NUCLEOTIDE SEQUENCE [LARGE SCALE GENOMIC DNA]</scope>
</reference>
<dbReference type="GO" id="GO:0003723">
    <property type="term" value="F:RNA binding"/>
    <property type="evidence" value="ECO:0007669"/>
    <property type="project" value="UniProtKB-KW"/>
</dbReference>
<dbReference type="GO" id="GO:0032259">
    <property type="term" value="P:methylation"/>
    <property type="evidence" value="ECO:0007669"/>
    <property type="project" value="UniProtKB-KW"/>
</dbReference>
<dbReference type="PANTHER" id="PTHR32319:SF0">
    <property type="entry name" value="BACTERIAL HEMOLYSIN-LIKE PROTEIN"/>
    <property type="match status" value="1"/>
</dbReference>
<evidence type="ECO:0000313" key="5">
    <source>
        <dbReference type="EMBL" id="HCO70170.1"/>
    </source>
</evidence>
<reference evidence="7" key="1">
    <citation type="journal article" date="2015" name="MBio">
        <title>Genome-resolved metagenomic analysis reveals roles for candidate phyla and other microbial community members in biogeochemical transformations in oil reservoirs.</title>
        <authorList>
            <person name="Hu P."/>
            <person name="Tom L."/>
            <person name="Singh A."/>
            <person name="Thomas B.C."/>
            <person name="Baker B.J."/>
            <person name="Piceno Y.M."/>
            <person name="Andersen G.L."/>
            <person name="Banfield J.F."/>
        </authorList>
    </citation>
    <scope>NUCLEOTIDE SEQUENCE [LARGE SCALE GENOMIC DNA]</scope>
    <source>
        <strain evidence="6">46_47</strain>
        <strain evidence="7">46_70</strain>
    </source>
</reference>
<accession>A0A101I917</accession>
<evidence type="ECO:0000259" key="4">
    <source>
        <dbReference type="SMART" id="SM00363"/>
    </source>
</evidence>
<dbReference type="NCBIfam" id="TIGR00478">
    <property type="entry name" value="tly"/>
    <property type="match status" value="1"/>
</dbReference>
<evidence type="ECO:0000313" key="9">
    <source>
        <dbReference type="Proteomes" id="UP000055014"/>
    </source>
</evidence>
<evidence type="ECO:0000256" key="3">
    <source>
        <dbReference type="PROSITE-ProRule" id="PRU00182"/>
    </source>
</evidence>
<dbReference type="InterPro" id="IPR004538">
    <property type="entry name" value="Hemolysin_A/TlyA"/>
</dbReference>
<comment type="caution">
    <text evidence="7">The sequence shown here is derived from an EMBL/GenBank/DDBJ whole genome shotgun (WGS) entry which is preliminary data.</text>
</comment>
<dbReference type="AlphaFoldDB" id="A0A101I917"/>
<sequence>MNSKRRLDELLFDLGLSESRTKGAALIKNGKVTVDGMIVVKPSHKVDSDKEIVVMDPIMPVGRGYFKLRKAIDAFEINVEGKRVIDVGASTGGFAQLLLEKGADRVLCVDVGRNQISHRIKDDERVVSLESTDIRGLTLEQAGGKADLLTADLSFISTVTVAGLLRSFLEDGGEAVVLVKPQFEAGPGVVKKGLVNSRNAHVEILEAFVKAFRTNDLFPVGLTFSPIRGKKGNIEYLLYSVVEERSFEFDYERLVEEAFGFFDRDSSYKVEGRENPGSAKG</sequence>
<dbReference type="InterPro" id="IPR036986">
    <property type="entry name" value="S4_RNA-bd_sf"/>
</dbReference>
<dbReference type="PANTHER" id="PTHR32319">
    <property type="entry name" value="BACTERIAL HEMOLYSIN-LIKE PROTEIN"/>
    <property type="match status" value="1"/>
</dbReference>
<dbReference type="SUPFAM" id="SSF53335">
    <property type="entry name" value="S-adenosyl-L-methionine-dependent methyltransferases"/>
    <property type="match status" value="1"/>
</dbReference>
<dbReference type="EMBL" id="LGGW01000012">
    <property type="protein sequence ID" value="KUK91007.1"/>
    <property type="molecule type" value="Genomic_DNA"/>
</dbReference>
<dbReference type="PATRIC" id="fig|1236046.5.peg.1233"/>
<dbReference type="GO" id="GO:0008168">
    <property type="term" value="F:methyltransferase activity"/>
    <property type="evidence" value="ECO:0007669"/>
    <property type="project" value="UniProtKB-KW"/>
</dbReference>
<gene>
    <name evidence="5" type="ORF">DIT26_06300</name>
    <name evidence="6" type="ORF">XD86_0285</name>
    <name evidence="7" type="ORF">XE02_0270</name>
</gene>
<name>A0A101I917_9BACT</name>
<keyword evidence="1 3" id="KW-0694">RNA-binding</keyword>
<evidence type="ECO:0000313" key="7">
    <source>
        <dbReference type="EMBL" id="KUK91007.1"/>
    </source>
</evidence>
<reference evidence="5 10" key="3">
    <citation type="journal article" date="2018" name="Nat. Biotechnol.">
        <title>A standardized bacterial taxonomy based on genome phylogeny substantially revises the tree of life.</title>
        <authorList>
            <person name="Parks D.H."/>
            <person name="Chuvochina M."/>
            <person name="Waite D.W."/>
            <person name="Rinke C."/>
            <person name="Skarshewski A."/>
            <person name="Chaumeil P.A."/>
            <person name="Hugenholtz P."/>
        </authorList>
    </citation>
    <scope>NUCLEOTIDE SEQUENCE [LARGE SCALE GENOMIC DNA]</scope>
    <source>
        <strain evidence="5">UBA9905</strain>
    </source>
</reference>
<dbReference type="Pfam" id="PF01479">
    <property type="entry name" value="S4"/>
    <property type="match status" value="1"/>
</dbReference>
<evidence type="ECO:0000256" key="1">
    <source>
        <dbReference type="ARBA" id="ARBA00022884"/>
    </source>
</evidence>
<dbReference type="SMART" id="SM00363">
    <property type="entry name" value="S4"/>
    <property type="match status" value="1"/>
</dbReference>
<evidence type="ECO:0000313" key="10">
    <source>
        <dbReference type="Proteomes" id="UP000264215"/>
    </source>
</evidence>
<dbReference type="CDD" id="cd00165">
    <property type="entry name" value="S4"/>
    <property type="match status" value="1"/>
</dbReference>
<evidence type="ECO:0000256" key="2">
    <source>
        <dbReference type="ARBA" id="ARBA00029460"/>
    </source>
</evidence>
<keyword evidence="5" id="KW-0489">Methyltransferase</keyword>
<dbReference type="InterPro" id="IPR002942">
    <property type="entry name" value="S4_RNA-bd"/>
</dbReference>
<keyword evidence="5" id="KW-0808">Transferase</keyword>
<dbReference type="InterPro" id="IPR047048">
    <property type="entry name" value="TlyA"/>
</dbReference>
<dbReference type="SUPFAM" id="SSF55174">
    <property type="entry name" value="Alpha-L RNA-binding motif"/>
    <property type="match status" value="1"/>
</dbReference>
<dbReference type="EMBL" id="DQBS01000145">
    <property type="protein sequence ID" value="HCO70170.1"/>
    <property type="molecule type" value="Genomic_DNA"/>
</dbReference>
<dbReference type="Proteomes" id="UP000055014">
    <property type="component" value="Unassembled WGS sequence"/>
</dbReference>
<comment type="similarity">
    <text evidence="2">Belongs to the TlyA family.</text>
</comment>
<dbReference type="Proteomes" id="UP000264215">
    <property type="component" value="Unassembled WGS sequence"/>
</dbReference>
<dbReference type="Proteomes" id="UP000054260">
    <property type="component" value="Unassembled WGS sequence"/>
</dbReference>
<proteinExistence type="inferred from homology"/>
<evidence type="ECO:0000313" key="6">
    <source>
        <dbReference type="EMBL" id="KUK68276.1"/>
    </source>
</evidence>
<protein>
    <submittedName>
        <fullName evidence="7">Hemolysin A</fullName>
    </submittedName>
    <submittedName>
        <fullName evidence="5">TlyA family rRNA (Cytidine-2'-O)-methyltransferase</fullName>
    </submittedName>
</protein>